<dbReference type="STRING" id="2518989.IMCC3088_2154"/>
<keyword evidence="3" id="KW-0597">Phosphoprotein</keyword>
<dbReference type="InterPro" id="IPR036890">
    <property type="entry name" value="HATPase_C_sf"/>
</dbReference>
<keyword evidence="5 8" id="KW-0418">Kinase</keyword>
<reference evidence="8 9" key="1">
    <citation type="journal article" date="2011" name="J. Bacteriol.">
        <title>Genome sequence of strain IMCC3088, a proteorhodopsin-containing marine bacterium belonging to the OM60/NOR5 clade.</title>
        <authorList>
            <person name="Jang Y."/>
            <person name="Oh H.M."/>
            <person name="Kang I."/>
            <person name="Lee K."/>
            <person name="Yang S.J."/>
            <person name="Cho J.C."/>
        </authorList>
    </citation>
    <scope>NUCLEOTIDE SEQUENCE [LARGE SCALE GENOMIC DNA]</scope>
    <source>
        <strain evidence="8 9">IMCC3088</strain>
    </source>
</reference>
<dbReference type="PRINTS" id="PR00344">
    <property type="entry name" value="BCTRLSENSOR"/>
</dbReference>
<dbReference type="InterPro" id="IPR003594">
    <property type="entry name" value="HATPase_dom"/>
</dbReference>
<evidence type="ECO:0000256" key="6">
    <source>
        <dbReference type="ARBA" id="ARBA00023012"/>
    </source>
</evidence>
<dbReference type="GO" id="GO:0000155">
    <property type="term" value="F:phosphorelay sensor kinase activity"/>
    <property type="evidence" value="ECO:0007669"/>
    <property type="project" value="InterPro"/>
</dbReference>
<proteinExistence type="predicted"/>
<feature type="domain" description="Histidine kinase" evidence="7">
    <location>
        <begin position="52"/>
        <end position="266"/>
    </location>
</feature>
<dbReference type="EC" id="2.7.13.3" evidence="2"/>
<keyword evidence="4" id="KW-0808">Transferase</keyword>
<evidence type="ECO:0000259" key="7">
    <source>
        <dbReference type="PROSITE" id="PS50109"/>
    </source>
</evidence>
<gene>
    <name evidence="8" type="ORF">IMCC3088_2154</name>
</gene>
<keyword evidence="6" id="KW-0902">Two-component regulatory system</keyword>
<dbReference type="SMART" id="SM00387">
    <property type="entry name" value="HATPase_c"/>
    <property type="match status" value="1"/>
</dbReference>
<name>F3L3G2_9GAMM</name>
<dbReference type="Gene3D" id="1.10.287.130">
    <property type="match status" value="1"/>
</dbReference>
<dbReference type="InterPro" id="IPR005467">
    <property type="entry name" value="His_kinase_dom"/>
</dbReference>
<dbReference type="SUPFAM" id="SSF55874">
    <property type="entry name" value="ATPase domain of HSP90 chaperone/DNA topoisomerase II/histidine kinase"/>
    <property type="match status" value="1"/>
</dbReference>
<evidence type="ECO:0000313" key="9">
    <source>
        <dbReference type="Proteomes" id="UP000005615"/>
    </source>
</evidence>
<dbReference type="SMART" id="SM00388">
    <property type="entry name" value="HisKA"/>
    <property type="match status" value="1"/>
</dbReference>
<dbReference type="AlphaFoldDB" id="F3L3G2"/>
<evidence type="ECO:0000256" key="3">
    <source>
        <dbReference type="ARBA" id="ARBA00022553"/>
    </source>
</evidence>
<protein>
    <recommendedName>
        <fullName evidence="2">histidine kinase</fullName>
        <ecNumber evidence="2">2.7.13.3</ecNumber>
    </recommendedName>
</protein>
<evidence type="ECO:0000256" key="4">
    <source>
        <dbReference type="ARBA" id="ARBA00022679"/>
    </source>
</evidence>
<evidence type="ECO:0000256" key="5">
    <source>
        <dbReference type="ARBA" id="ARBA00022777"/>
    </source>
</evidence>
<sequence length="269" mass="29293">MSRNINRLNQGERDVTLPITNTRELKSLAKDIAQLATTLKEHEQAQQQWLADIAHELRTPLTVLQGEAEALQDGIRPLDQRAISSLLEEINHLHFLVNDLNDLAQADINAIVLNVQACSLAEAIDAAIQRHASALQAKGHGIELAIDKKAFTLLADPQRLAQILDNLLSNCIRYCQSEATIRFSAKLAGDTIEWCIEDAGPGFSGNYEQLFERLYRADSSRQRVSGGAGLGLAIVRSLVLAHGGQIHGDASPLGGLKVAFSWPVAKVSL</sequence>
<dbReference type="GO" id="GO:0016036">
    <property type="term" value="P:cellular response to phosphate starvation"/>
    <property type="evidence" value="ECO:0007669"/>
    <property type="project" value="TreeGrafter"/>
</dbReference>
<dbReference type="InterPro" id="IPR003661">
    <property type="entry name" value="HisK_dim/P_dom"/>
</dbReference>
<evidence type="ECO:0000256" key="2">
    <source>
        <dbReference type="ARBA" id="ARBA00012438"/>
    </source>
</evidence>
<dbReference type="PROSITE" id="PS50109">
    <property type="entry name" value="HIS_KIN"/>
    <property type="match status" value="1"/>
</dbReference>
<evidence type="ECO:0000256" key="1">
    <source>
        <dbReference type="ARBA" id="ARBA00000085"/>
    </source>
</evidence>
<organism evidence="8 9">
    <name type="scientific">Aequoribacter fuscus</name>
    <dbReference type="NCBI Taxonomy" id="2518989"/>
    <lineage>
        <taxon>Bacteria</taxon>
        <taxon>Pseudomonadati</taxon>
        <taxon>Pseudomonadota</taxon>
        <taxon>Gammaproteobacteria</taxon>
        <taxon>Cellvibrionales</taxon>
        <taxon>Halieaceae</taxon>
        <taxon>Aequoribacter</taxon>
    </lineage>
</organism>
<dbReference type="PANTHER" id="PTHR45453">
    <property type="entry name" value="PHOSPHATE REGULON SENSOR PROTEIN PHOR"/>
    <property type="match status" value="1"/>
</dbReference>
<dbReference type="InterPro" id="IPR036097">
    <property type="entry name" value="HisK_dim/P_sf"/>
</dbReference>
<dbReference type="PANTHER" id="PTHR45453:SF1">
    <property type="entry name" value="PHOSPHATE REGULON SENSOR PROTEIN PHOR"/>
    <property type="match status" value="1"/>
</dbReference>
<dbReference type="SUPFAM" id="SSF47384">
    <property type="entry name" value="Homodimeric domain of signal transducing histidine kinase"/>
    <property type="match status" value="1"/>
</dbReference>
<keyword evidence="9" id="KW-1185">Reference proteome</keyword>
<comment type="catalytic activity">
    <reaction evidence="1">
        <text>ATP + protein L-histidine = ADP + protein N-phospho-L-histidine.</text>
        <dbReference type="EC" id="2.7.13.3"/>
    </reaction>
</comment>
<dbReference type="InterPro" id="IPR004358">
    <property type="entry name" value="Sig_transdc_His_kin-like_C"/>
</dbReference>
<accession>F3L3G2</accession>
<dbReference type="Pfam" id="PF00512">
    <property type="entry name" value="HisKA"/>
    <property type="match status" value="1"/>
</dbReference>
<evidence type="ECO:0000313" key="8">
    <source>
        <dbReference type="EMBL" id="EGG29154.1"/>
    </source>
</evidence>
<dbReference type="Proteomes" id="UP000005615">
    <property type="component" value="Unassembled WGS sequence"/>
</dbReference>
<comment type="caution">
    <text evidence="8">The sequence shown here is derived from an EMBL/GenBank/DDBJ whole genome shotgun (WGS) entry which is preliminary data.</text>
</comment>
<dbReference type="InterPro" id="IPR050351">
    <property type="entry name" value="BphY/WalK/GraS-like"/>
</dbReference>
<dbReference type="EMBL" id="AEIG01000063">
    <property type="protein sequence ID" value="EGG29154.1"/>
    <property type="molecule type" value="Genomic_DNA"/>
</dbReference>
<dbReference type="eggNOG" id="COG5002">
    <property type="taxonomic scope" value="Bacteria"/>
</dbReference>
<dbReference type="GO" id="GO:0004721">
    <property type="term" value="F:phosphoprotein phosphatase activity"/>
    <property type="evidence" value="ECO:0007669"/>
    <property type="project" value="TreeGrafter"/>
</dbReference>
<dbReference type="CDD" id="cd00082">
    <property type="entry name" value="HisKA"/>
    <property type="match status" value="1"/>
</dbReference>
<dbReference type="Pfam" id="PF02518">
    <property type="entry name" value="HATPase_c"/>
    <property type="match status" value="1"/>
</dbReference>
<dbReference type="GO" id="GO:0005886">
    <property type="term" value="C:plasma membrane"/>
    <property type="evidence" value="ECO:0007669"/>
    <property type="project" value="TreeGrafter"/>
</dbReference>
<dbReference type="Gene3D" id="3.30.565.10">
    <property type="entry name" value="Histidine kinase-like ATPase, C-terminal domain"/>
    <property type="match status" value="1"/>
</dbReference>